<name>A0A2M4DQI6_ANODA</name>
<sequence length="125" mass="13861">MLLLLLLLLLMLLLLGCLLLFHARNNTGHGGRKQTTGRVTCQCGVVLPLVLVINDVVIAGCPPRLLRCELVKLRLVRMTLKDVTDGGIVLRPNRGRITPTTIVVAAQQLHTATDRFRDERDCSRD</sequence>
<evidence type="ECO:0000256" key="1">
    <source>
        <dbReference type="SAM" id="SignalP"/>
    </source>
</evidence>
<dbReference type="EMBL" id="GGFL01015637">
    <property type="protein sequence ID" value="MBW79815.1"/>
    <property type="molecule type" value="Transcribed_RNA"/>
</dbReference>
<organism evidence="2">
    <name type="scientific">Anopheles darlingi</name>
    <name type="common">Mosquito</name>
    <dbReference type="NCBI Taxonomy" id="43151"/>
    <lineage>
        <taxon>Eukaryota</taxon>
        <taxon>Metazoa</taxon>
        <taxon>Ecdysozoa</taxon>
        <taxon>Arthropoda</taxon>
        <taxon>Hexapoda</taxon>
        <taxon>Insecta</taxon>
        <taxon>Pterygota</taxon>
        <taxon>Neoptera</taxon>
        <taxon>Endopterygota</taxon>
        <taxon>Diptera</taxon>
        <taxon>Nematocera</taxon>
        <taxon>Culicoidea</taxon>
        <taxon>Culicidae</taxon>
        <taxon>Anophelinae</taxon>
        <taxon>Anopheles</taxon>
    </lineage>
</organism>
<feature type="signal peptide" evidence="1">
    <location>
        <begin position="1"/>
        <end position="23"/>
    </location>
</feature>
<evidence type="ECO:0008006" key="3">
    <source>
        <dbReference type="Google" id="ProtNLM"/>
    </source>
</evidence>
<protein>
    <recommendedName>
        <fullName evidence="3">Secreted protein</fullName>
    </recommendedName>
</protein>
<accession>A0A2M4DQI6</accession>
<proteinExistence type="predicted"/>
<keyword evidence="1" id="KW-0732">Signal</keyword>
<reference evidence="2" key="1">
    <citation type="submission" date="2018-01" db="EMBL/GenBank/DDBJ databases">
        <title>An insight into the sialome of Amazonian anophelines.</title>
        <authorList>
            <person name="Ribeiro J.M."/>
            <person name="Scarpassa V."/>
            <person name="Calvo E."/>
        </authorList>
    </citation>
    <scope>NUCLEOTIDE SEQUENCE</scope>
</reference>
<evidence type="ECO:0000313" key="2">
    <source>
        <dbReference type="EMBL" id="MBW79815.1"/>
    </source>
</evidence>
<feature type="chain" id="PRO_5014688899" description="Secreted protein" evidence="1">
    <location>
        <begin position="24"/>
        <end position="125"/>
    </location>
</feature>
<dbReference type="AlphaFoldDB" id="A0A2M4DQI6"/>